<dbReference type="AlphaFoldDB" id="A0A413CWL2"/>
<dbReference type="RefSeq" id="WP_118356964.1">
    <property type="nucleotide sequence ID" value="NZ_QSAT01000008.1"/>
</dbReference>
<accession>A0A413CWL2</accession>
<protein>
    <recommendedName>
        <fullName evidence="3">XRE family transcriptional regulator</fullName>
    </recommendedName>
</protein>
<dbReference type="EMBL" id="QSAT01000008">
    <property type="protein sequence ID" value="RGW75891.1"/>
    <property type="molecule type" value="Genomic_DNA"/>
</dbReference>
<evidence type="ECO:0008006" key="3">
    <source>
        <dbReference type="Google" id="ProtNLM"/>
    </source>
</evidence>
<evidence type="ECO:0000313" key="2">
    <source>
        <dbReference type="Proteomes" id="UP000284651"/>
    </source>
</evidence>
<evidence type="ECO:0000313" key="1">
    <source>
        <dbReference type="EMBL" id="RGW75891.1"/>
    </source>
</evidence>
<reference evidence="1 2" key="1">
    <citation type="submission" date="2018-08" db="EMBL/GenBank/DDBJ databases">
        <title>A genome reference for cultivated species of the human gut microbiota.</title>
        <authorList>
            <person name="Zou Y."/>
            <person name="Xue W."/>
            <person name="Luo G."/>
        </authorList>
    </citation>
    <scope>NUCLEOTIDE SEQUENCE [LARGE SCALE GENOMIC DNA]</scope>
    <source>
        <strain evidence="1 2">AF10-31</strain>
    </source>
</reference>
<sequence length="65" mass="7808">MKNNDIRNMALTHGVKLWQIAERLGITDSYFSRMLRKELTQEKKEKIQNIIIEIVKERDLNTTKY</sequence>
<name>A0A413CWL2_9FIRM</name>
<dbReference type="Proteomes" id="UP000284651">
    <property type="component" value="Unassembled WGS sequence"/>
</dbReference>
<organism evidence="1 2">
    <name type="scientific">Holdemanella biformis</name>
    <dbReference type="NCBI Taxonomy" id="1735"/>
    <lineage>
        <taxon>Bacteria</taxon>
        <taxon>Bacillati</taxon>
        <taxon>Bacillota</taxon>
        <taxon>Erysipelotrichia</taxon>
        <taxon>Erysipelotrichales</taxon>
        <taxon>Erysipelotrichaceae</taxon>
        <taxon>Holdemanella</taxon>
    </lineage>
</organism>
<comment type="caution">
    <text evidence="1">The sequence shown here is derived from an EMBL/GenBank/DDBJ whole genome shotgun (WGS) entry which is preliminary data.</text>
</comment>
<proteinExistence type="predicted"/>
<gene>
    <name evidence="1" type="ORF">DWV56_03925</name>
</gene>